<evidence type="ECO:0000259" key="9">
    <source>
        <dbReference type="PROSITE" id="PS50023"/>
    </source>
</evidence>
<evidence type="ECO:0000256" key="4">
    <source>
        <dbReference type="ARBA" id="ARBA00023038"/>
    </source>
</evidence>
<dbReference type="GeneTree" id="ENSGT00940000157906"/>
<keyword evidence="6" id="KW-0371">Homeobox</keyword>
<reference evidence="10" key="2">
    <citation type="submission" date="2025-08" db="UniProtKB">
        <authorList>
            <consortium name="Ensembl"/>
        </authorList>
    </citation>
    <scope>IDENTIFICATION</scope>
    <source>
        <strain evidence="10">breed Abyssinian</strain>
    </source>
</reference>
<dbReference type="PROSITE" id="PS50023">
    <property type="entry name" value="LIM_DOMAIN_2"/>
    <property type="match status" value="1"/>
</dbReference>
<dbReference type="Ensembl" id="ENSFCTT00005012000.1">
    <property type="protein sequence ID" value="ENSFCTP00005007655.1"/>
    <property type="gene ID" value="ENSFCTG00005004446.1"/>
</dbReference>
<evidence type="ECO:0000256" key="2">
    <source>
        <dbReference type="ARBA" id="ARBA00022723"/>
    </source>
</evidence>
<reference evidence="10 11" key="1">
    <citation type="submission" date="2021-02" db="EMBL/GenBank/DDBJ databases">
        <title>Safari Cat Assemblies.</title>
        <authorList>
            <person name="Bredemeyer K.R."/>
            <person name="Murphy W.J."/>
        </authorList>
    </citation>
    <scope>NUCLEOTIDE SEQUENCE [LARGE SCALE GENOMIC DNA]</scope>
</reference>
<evidence type="ECO:0000313" key="11">
    <source>
        <dbReference type="Proteomes" id="UP000823872"/>
    </source>
</evidence>
<keyword evidence="7" id="KW-0539">Nucleus</keyword>
<dbReference type="InterPro" id="IPR050453">
    <property type="entry name" value="LIM_Homeobox_TF"/>
</dbReference>
<evidence type="ECO:0000256" key="8">
    <source>
        <dbReference type="PROSITE-ProRule" id="PRU00125"/>
    </source>
</evidence>
<proteinExistence type="predicted"/>
<dbReference type="Gene3D" id="2.10.110.10">
    <property type="entry name" value="Cysteine Rich Protein"/>
    <property type="match status" value="1"/>
</dbReference>
<dbReference type="PROSITE" id="PS00478">
    <property type="entry name" value="LIM_DOMAIN_1"/>
    <property type="match status" value="1"/>
</dbReference>
<keyword evidence="2 8" id="KW-0479">Metal-binding</keyword>
<dbReference type="Proteomes" id="UP000823872">
    <property type="component" value="Chromosome F1"/>
</dbReference>
<keyword evidence="11" id="KW-1185">Reference proteome</keyword>
<evidence type="ECO:0000313" key="10">
    <source>
        <dbReference type="Ensembl" id="ENSFCTP00005007655.1"/>
    </source>
</evidence>
<comment type="subcellular location">
    <subcellularLocation>
        <location evidence="1">Nucleus</location>
    </subcellularLocation>
</comment>
<evidence type="ECO:0000256" key="1">
    <source>
        <dbReference type="ARBA" id="ARBA00004123"/>
    </source>
</evidence>
<evidence type="ECO:0000256" key="6">
    <source>
        <dbReference type="ARBA" id="ARBA00023155"/>
    </source>
</evidence>
<reference evidence="10" key="3">
    <citation type="submission" date="2025-09" db="UniProtKB">
        <authorList>
            <consortium name="Ensembl"/>
        </authorList>
    </citation>
    <scope>IDENTIFICATION</scope>
    <source>
        <strain evidence="10">breed Abyssinian</strain>
    </source>
</reference>
<dbReference type="InterPro" id="IPR001781">
    <property type="entry name" value="Znf_LIM"/>
</dbReference>
<name>A0ABI7WBG0_FELCA</name>
<dbReference type="PANTHER" id="PTHR24208:SF116">
    <property type="entry name" value="LIM_HOMEOBOX PROTEIN LHX4"/>
    <property type="match status" value="1"/>
</dbReference>
<dbReference type="SUPFAM" id="SSF57716">
    <property type="entry name" value="Glucocorticoid receptor-like (DNA-binding domain)"/>
    <property type="match status" value="2"/>
</dbReference>
<keyword evidence="4 8" id="KW-0440">LIM domain</keyword>
<sequence>MMQSAAVPAEGAVKGLPEMLGVPMQQIPQCAGCNQHILDKFILKVLDRHWHSSCLKCADCQMQLADRCFSRAGSVYCKEDFFKTVHCAASAPTRSRWCGPGLTPPSCLLMAE</sequence>
<accession>A0ABI7WBG0</accession>
<gene>
    <name evidence="10" type="primary">LHX4</name>
</gene>
<evidence type="ECO:0000256" key="3">
    <source>
        <dbReference type="ARBA" id="ARBA00022833"/>
    </source>
</evidence>
<organism evidence="10 11">
    <name type="scientific">Felis catus</name>
    <name type="common">Cat</name>
    <name type="synonym">Felis silvestris catus</name>
    <dbReference type="NCBI Taxonomy" id="9685"/>
    <lineage>
        <taxon>Eukaryota</taxon>
        <taxon>Metazoa</taxon>
        <taxon>Chordata</taxon>
        <taxon>Craniata</taxon>
        <taxon>Vertebrata</taxon>
        <taxon>Euteleostomi</taxon>
        <taxon>Mammalia</taxon>
        <taxon>Eutheria</taxon>
        <taxon>Laurasiatheria</taxon>
        <taxon>Carnivora</taxon>
        <taxon>Feliformia</taxon>
        <taxon>Felidae</taxon>
        <taxon>Felinae</taxon>
        <taxon>Felis</taxon>
    </lineage>
</organism>
<dbReference type="PANTHER" id="PTHR24208">
    <property type="entry name" value="LIM/HOMEOBOX PROTEIN LHX"/>
    <property type="match status" value="1"/>
</dbReference>
<keyword evidence="5" id="KW-0238">DNA-binding</keyword>
<feature type="domain" description="LIM zinc-binding" evidence="9">
    <location>
        <begin position="28"/>
        <end position="87"/>
    </location>
</feature>
<dbReference type="SMART" id="SM00132">
    <property type="entry name" value="LIM"/>
    <property type="match status" value="1"/>
</dbReference>
<keyword evidence="3 8" id="KW-0862">Zinc</keyword>
<evidence type="ECO:0000256" key="7">
    <source>
        <dbReference type="ARBA" id="ARBA00023242"/>
    </source>
</evidence>
<evidence type="ECO:0000256" key="5">
    <source>
        <dbReference type="ARBA" id="ARBA00023125"/>
    </source>
</evidence>
<dbReference type="Pfam" id="PF00412">
    <property type="entry name" value="LIM"/>
    <property type="match status" value="1"/>
</dbReference>
<protein>
    <submittedName>
        <fullName evidence="10">LIM homeobox 4</fullName>
    </submittedName>
</protein>